<keyword evidence="2 5" id="KW-0812">Transmembrane</keyword>
<dbReference type="EC" id="2.1.1.100" evidence="5"/>
<comment type="catalytic activity">
    <reaction evidence="5">
        <text>[protein]-C-terminal S-[(2E,6E)-farnesyl]-L-cysteine + S-adenosyl-L-methionine = [protein]-C-terminal S-[(2E,6E)-farnesyl]-L-cysteine methyl ester + S-adenosyl-L-homocysteine</text>
        <dbReference type="Rhea" id="RHEA:21672"/>
        <dbReference type="Rhea" id="RHEA-COMP:12125"/>
        <dbReference type="Rhea" id="RHEA-COMP:12126"/>
        <dbReference type="ChEBI" id="CHEBI:57856"/>
        <dbReference type="ChEBI" id="CHEBI:59789"/>
        <dbReference type="ChEBI" id="CHEBI:90510"/>
        <dbReference type="ChEBI" id="CHEBI:90511"/>
        <dbReference type="EC" id="2.1.1.100"/>
    </reaction>
</comment>
<dbReference type="PANTHER" id="PTHR12714">
    <property type="entry name" value="PROTEIN-S ISOPRENYLCYSTEINE O-METHYLTRANSFERASE"/>
    <property type="match status" value="1"/>
</dbReference>
<keyword evidence="6" id="KW-0732">Signal</keyword>
<dbReference type="PANTHER" id="PTHR12714:SF9">
    <property type="entry name" value="PROTEIN-S-ISOPRENYLCYSTEINE O-METHYLTRANSFERASE"/>
    <property type="match status" value="1"/>
</dbReference>
<dbReference type="EMBL" id="KN818249">
    <property type="protein sequence ID" value="KIL64495.1"/>
    <property type="molecule type" value="Genomic_DNA"/>
</dbReference>
<evidence type="ECO:0000256" key="2">
    <source>
        <dbReference type="ARBA" id="ARBA00022692"/>
    </source>
</evidence>
<comment type="subcellular location">
    <subcellularLocation>
        <location evidence="5">Endoplasmic reticulum membrane</location>
        <topology evidence="5">Multi-pass membrane protein</topology>
    </subcellularLocation>
    <subcellularLocation>
        <location evidence="1">Membrane</location>
        <topology evidence="1">Multi-pass membrane protein</topology>
    </subcellularLocation>
</comment>
<feature type="transmembrane region" description="Helical" evidence="5">
    <location>
        <begin position="46"/>
        <end position="67"/>
    </location>
</feature>
<feature type="transmembrane region" description="Helical" evidence="5">
    <location>
        <begin position="79"/>
        <end position="101"/>
    </location>
</feature>
<dbReference type="OrthoDB" id="422086at2759"/>
<dbReference type="Pfam" id="PF04140">
    <property type="entry name" value="ICMT"/>
    <property type="match status" value="1"/>
</dbReference>
<evidence type="ECO:0000313" key="8">
    <source>
        <dbReference type="Proteomes" id="UP000054549"/>
    </source>
</evidence>
<keyword evidence="5" id="KW-0256">Endoplasmic reticulum</keyword>
<feature type="signal peptide" evidence="6">
    <location>
        <begin position="1"/>
        <end position="24"/>
    </location>
</feature>
<dbReference type="STRING" id="946122.A0A0C2SMP9"/>
<evidence type="ECO:0000256" key="1">
    <source>
        <dbReference type="ARBA" id="ARBA00004141"/>
    </source>
</evidence>
<feature type="transmembrane region" description="Helical" evidence="5">
    <location>
        <begin position="169"/>
        <end position="186"/>
    </location>
</feature>
<reference evidence="7 8" key="1">
    <citation type="submission" date="2014-04" db="EMBL/GenBank/DDBJ databases">
        <title>Evolutionary Origins and Diversification of the Mycorrhizal Mutualists.</title>
        <authorList>
            <consortium name="DOE Joint Genome Institute"/>
            <consortium name="Mycorrhizal Genomics Consortium"/>
            <person name="Kohler A."/>
            <person name="Kuo A."/>
            <person name="Nagy L.G."/>
            <person name="Floudas D."/>
            <person name="Copeland A."/>
            <person name="Barry K.W."/>
            <person name="Cichocki N."/>
            <person name="Veneault-Fourrey C."/>
            <person name="LaButti K."/>
            <person name="Lindquist E.A."/>
            <person name="Lipzen A."/>
            <person name="Lundell T."/>
            <person name="Morin E."/>
            <person name="Murat C."/>
            <person name="Riley R."/>
            <person name="Ohm R."/>
            <person name="Sun H."/>
            <person name="Tunlid A."/>
            <person name="Henrissat B."/>
            <person name="Grigoriev I.V."/>
            <person name="Hibbett D.S."/>
            <person name="Martin F."/>
        </authorList>
    </citation>
    <scope>NUCLEOTIDE SEQUENCE [LARGE SCALE GENOMIC DNA]</scope>
    <source>
        <strain evidence="7 8">Koide BX008</strain>
    </source>
</reference>
<sequence length="220" mass="24843">MEPLIKLPFLFLYVLSIHIASIRPQPPVAEKKKVLRGIREFLIPRAALIGTICADIVAIVETTLILKQSISPPEADIRSLYLTPTAVVGTLMAMAAGYIRYWSTTTLGTMFTFEVTIQENHKLITDGPYGIVRHPAYAGSIIGYLGTILYFFGPGSLQHATTTSATSSYFWLISPICLVLVIILHWRRADEEDELIKNQFGEEWEKWAKKVPYKLYPYIH</sequence>
<dbReference type="HOGENOM" id="CLU_065200_6_0_1"/>
<dbReference type="GO" id="GO:0004671">
    <property type="term" value="F:protein C-terminal S-isoprenylcysteine carboxyl O-methyltransferase activity"/>
    <property type="evidence" value="ECO:0007669"/>
    <property type="project" value="UniProtKB-EC"/>
</dbReference>
<accession>A0A0C2SMP9</accession>
<evidence type="ECO:0000256" key="3">
    <source>
        <dbReference type="ARBA" id="ARBA00022989"/>
    </source>
</evidence>
<protein>
    <recommendedName>
        <fullName evidence="5">Protein-S-isoprenylcysteine O-methyltransferase</fullName>
        <ecNumber evidence="5">2.1.1.100</ecNumber>
    </recommendedName>
</protein>
<dbReference type="GO" id="GO:0032259">
    <property type="term" value="P:methylation"/>
    <property type="evidence" value="ECO:0007669"/>
    <property type="project" value="UniProtKB-KW"/>
</dbReference>
<evidence type="ECO:0000256" key="6">
    <source>
        <dbReference type="SAM" id="SignalP"/>
    </source>
</evidence>
<dbReference type="InterPro" id="IPR007269">
    <property type="entry name" value="ICMT_MeTrfase"/>
</dbReference>
<keyword evidence="5" id="KW-0489">Methyltransferase</keyword>
<feature type="transmembrane region" description="Helical" evidence="5">
    <location>
        <begin position="136"/>
        <end position="157"/>
    </location>
</feature>
<organism evidence="7 8">
    <name type="scientific">Amanita muscaria (strain Koide BX008)</name>
    <dbReference type="NCBI Taxonomy" id="946122"/>
    <lineage>
        <taxon>Eukaryota</taxon>
        <taxon>Fungi</taxon>
        <taxon>Dikarya</taxon>
        <taxon>Basidiomycota</taxon>
        <taxon>Agaricomycotina</taxon>
        <taxon>Agaricomycetes</taxon>
        <taxon>Agaricomycetidae</taxon>
        <taxon>Agaricales</taxon>
        <taxon>Pluteineae</taxon>
        <taxon>Amanitaceae</taxon>
        <taxon>Amanita</taxon>
    </lineage>
</organism>
<keyword evidence="3 5" id="KW-1133">Transmembrane helix</keyword>
<keyword evidence="8" id="KW-1185">Reference proteome</keyword>
<comment type="similarity">
    <text evidence="5">Belongs to the class VI-like SAM-binding methyltransferase superfamily. Isoprenylcysteine carboxyl methyltransferase family.</text>
</comment>
<evidence type="ECO:0000256" key="5">
    <source>
        <dbReference type="RuleBase" id="RU362022"/>
    </source>
</evidence>
<keyword evidence="5" id="KW-0808">Transferase</keyword>
<evidence type="ECO:0000256" key="4">
    <source>
        <dbReference type="ARBA" id="ARBA00023136"/>
    </source>
</evidence>
<keyword evidence="5" id="KW-0949">S-adenosyl-L-methionine</keyword>
<feature type="chain" id="PRO_5002155775" description="Protein-S-isoprenylcysteine O-methyltransferase" evidence="6">
    <location>
        <begin position="25"/>
        <end position="220"/>
    </location>
</feature>
<proteinExistence type="inferred from homology"/>
<dbReference type="Gene3D" id="1.20.120.1630">
    <property type="match status" value="1"/>
</dbReference>
<dbReference type="InParanoid" id="A0A0C2SMP9"/>
<dbReference type="AlphaFoldDB" id="A0A0C2SMP9"/>
<evidence type="ECO:0000313" key="7">
    <source>
        <dbReference type="EMBL" id="KIL64495.1"/>
    </source>
</evidence>
<dbReference type="Proteomes" id="UP000054549">
    <property type="component" value="Unassembled WGS sequence"/>
</dbReference>
<name>A0A0C2SMP9_AMAMK</name>
<dbReference type="GO" id="GO:0005789">
    <property type="term" value="C:endoplasmic reticulum membrane"/>
    <property type="evidence" value="ECO:0007669"/>
    <property type="project" value="UniProtKB-SubCell"/>
</dbReference>
<keyword evidence="4 5" id="KW-0472">Membrane</keyword>
<gene>
    <name evidence="7" type="ORF">M378DRAFT_106177</name>
</gene>